<gene>
    <name evidence="1" type="ORF">EDD60_1482</name>
</gene>
<dbReference type="Proteomes" id="UP000295515">
    <property type="component" value="Unassembled WGS sequence"/>
</dbReference>
<accession>A0A4R3YC64</accession>
<dbReference type="AlphaFoldDB" id="A0A4R3YC64"/>
<reference evidence="1 2" key="1">
    <citation type="submission" date="2019-03" db="EMBL/GenBank/DDBJ databases">
        <title>Genomic Encyclopedia of Type Strains, Phase IV (KMG-IV): sequencing the most valuable type-strain genomes for metagenomic binning, comparative biology and taxonomic classification.</title>
        <authorList>
            <person name="Goeker M."/>
        </authorList>
    </citation>
    <scope>NUCLEOTIDE SEQUENCE [LARGE SCALE GENOMIC DNA]</scope>
    <source>
        <strain evidence="1 2">DSM 29487</strain>
    </source>
</reference>
<organism evidence="1 2">
    <name type="scientific">Longibaculum muris</name>
    <dbReference type="NCBI Taxonomy" id="1796628"/>
    <lineage>
        <taxon>Bacteria</taxon>
        <taxon>Bacillati</taxon>
        <taxon>Bacillota</taxon>
        <taxon>Erysipelotrichia</taxon>
        <taxon>Erysipelotrichales</taxon>
        <taxon>Coprobacillaceae</taxon>
        <taxon>Longibaculum</taxon>
    </lineage>
</organism>
<evidence type="ECO:0000313" key="2">
    <source>
        <dbReference type="Proteomes" id="UP000295515"/>
    </source>
</evidence>
<keyword evidence="2" id="KW-1185">Reference proteome</keyword>
<protein>
    <submittedName>
        <fullName evidence="1">Uncharacterized protein</fullName>
    </submittedName>
</protein>
<comment type="caution">
    <text evidence="1">The sequence shown here is derived from an EMBL/GenBank/DDBJ whole genome shotgun (WGS) entry which is preliminary data.</text>
</comment>
<dbReference type="GeneID" id="98916945"/>
<evidence type="ECO:0000313" key="1">
    <source>
        <dbReference type="EMBL" id="TCV90035.1"/>
    </source>
</evidence>
<dbReference type="EMBL" id="SMCQ01000048">
    <property type="protein sequence ID" value="TCV90035.1"/>
    <property type="molecule type" value="Genomic_DNA"/>
</dbReference>
<dbReference type="RefSeq" id="WP_066445740.1">
    <property type="nucleotide sequence ID" value="NZ_JANKBF010000016.1"/>
</dbReference>
<proteinExistence type="predicted"/>
<sequence length="226" mass="25399">MNKLFLKSIIVALVLTMISPLSIVVALEDEIVYDQPVVFSETYEIVENVNQRGQISTSKLRLTVSVIKAYKSDSSLSNVSIQYNYKWLSEPLYRWSDGLTMTWDNSNLRFKDESFTKKDYYFNDVLKKQVLFTHEKTPSELSSQGIGWYADLAGWHLTPKNSEGYGHFLLVPKKTIKTGSIQLYANYAHALAGGIGISIKGVSVSFAGSHDKQATSKTINLQRGKV</sequence>
<name>A0A4R3YC64_9FIRM</name>